<organism evidence="2 3">
    <name type="scientific">Halanaerobium congolense</name>
    <dbReference type="NCBI Taxonomy" id="54121"/>
    <lineage>
        <taxon>Bacteria</taxon>
        <taxon>Bacillati</taxon>
        <taxon>Bacillota</taxon>
        <taxon>Clostridia</taxon>
        <taxon>Halanaerobiales</taxon>
        <taxon>Halanaerobiaceae</taxon>
        <taxon>Halanaerobium</taxon>
    </lineage>
</organism>
<gene>
    <name evidence="2" type="ORF">SAMN04515654_1289</name>
</gene>
<dbReference type="Gene3D" id="3.50.50.60">
    <property type="entry name" value="FAD/NAD(P)-binding domain"/>
    <property type="match status" value="1"/>
</dbReference>
<dbReference type="RefSeq" id="WP_089717288.1">
    <property type="nucleotide sequence ID" value="NZ_FNEH01000028.1"/>
</dbReference>
<protein>
    <submittedName>
        <fullName evidence="2">FAD dependent oxidoreductase</fullName>
    </submittedName>
</protein>
<dbReference type="Pfam" id="PF01266">
    <property type="entry name" value="DAO"/>
    <property type="match status" value="1"/>
</dbReference>
<dbReference type="InterPro" id="IPR052745">
    <property type="entry name" value="G3P_Oxidase/Oxidoreductase"/>
</dbReference>
<dbReference type="EMBL" id="FNEH01000028">
    <property type="protein sequence ID" value="SDJ10753.1"/>
    <property type="molecule type" value="Genomic_DNA"/>
</dbReference>
<dbReference type="PANTHER" id="PTHR42720:SF1">
    <property type="entry name" value="GLYCEROL 3-PHOSPHATE OXIDASE"/>
    <property type="match status" value="1"/>
</dbReference>
<dbReference type="SUPFAM" id="SSF51905">
    <property type="entry name" value="FAD/NAD(P)-binding domain"/>
    <property type="match status" value="1"/>
</dbReference>
<dbReference type="InterPro" id="IPR036188">
    <property type="entry name" value="FAD/NAD-bd_sf"/>
</dbReference>
<dbReference type="InterPro" id="IPR006076">
    <property type="entry name" value="FAD-dep_OxRdtase"/>
</dbReference>
<sequence length="373" mass="42887">MEIKSDYLIIGAGIYGLYAADLLAQKGKKIIILEYDKKAASRATYVNQARVHNGYHYPRSYSTAIKSSNYFAKFNNDFSFAINNTFKKVYAVSKQYSLTSGNQFKKFCNYADIKCEEVNPGRYFKDNRVDGTFITEEYAFDASKIRDYYVDKLKDYSNVEIIYEARISDIVKKNNEYHLIMKDNKTYVSPFVLNATYASVNQIIDKLNYEMFNIKYELCEIILCETSNNIEDIGITVMDGPFFSVMPFGLNGIHSLTSVTFTPHSTSYDDLPTFECQNNIDNCSPKQLNNCNNCPESPGTAWDYMYSLARKYLNDDIELKYKDSLFSIKPILMQSELDDSRPTVIKKFNDDPTFISVLSGKINTIYDLKEVLI</sequence>
<proteinExistence type="predicted"/>
<accession>A0A1G8R1L3</accession>
<reference evidence="2 3" key="1">
    <citation type="submission" date="2016-10" db="EMBL/GenBank/DDBJ databases">
        <authorList>
            <person name="de Groot N.N."/>
        </authorList>
    </citation>
    <scope>NUCLEOTIDE SEQUENCE [LARGE SCALE GENOMIC DNA]</scope>
    <source>
        <strain evidence="2 3">WG7</strain>
    </source>
</reference>
<dbReference type="Proteomes" id="UP000198945">
    <property type="component" value="Unassembled WGS sequence"/>
</dbReference>
<evidence type="ECO:0000313" key="2">
    <source>
        <dbReference type="EMBL" id="SDJ10753.1"/>
    </source>
</evidence>
<dbReference type="AlphaFoldDB" id="A0A1G8R1L3"/>
<feature type="domain" description="FAD dependent oxidoreductase" evidence="1">
    <location>
        <begin position="6"/>
        <end position="206"/>
    </location>
</feature>
<name>A0A1G8R1L3_9FIRM</name>
<evidence type="ECO:0000259" key="1">
    <source>
        <dbReference type="Pfam" id="PF01266"/>
    </source>
</evidence>
<dbReference type="Gene3D" id="3.30.9.10">
    <property type="entry name" value="D-Amino Acid Oxidase, subunit A, domain 2"/>
    <property type="match status" value="1"/>
</dbReference>
<evidence type="ECO:0000313" key="3">
    <source>
        <dbReference type="Proteomes" id="UP000198945"/>
    </source>
</evidence>
<dbReference type="PANTHER" id="PTHR42720">
    <property type="entry name" value="GLYCEROL-3-PHOSPHATE DEHYDROGENASE"/>
    <property type="match status" value="1"/>
</dbReference>